<comment type="subcellular location">
    <subcellularLocation>
        <location evidence="1">Membrane</location>
    </subcellularLocation>
</comment>
<dbReference type="OrthoDB" id="10040049at2759"/>
<dbReference type="InterPro" id="IPR000203">
    <property type="entry name" value="GPS"/>
</dbReference>
<feature type="transmembrane region" description="Helical" evidence="6">
    <location>
        <begin position="1173"/>
        <end position="1195"/>
    </location>
</feature>
<evidence type="ECO:0000256" key="5">
    <source>
        <dbReference type="SAM" id="MobiDB-lite"/>
    </source>
</evidence>
<dbReference type="STRING" id="1890364.A0A2P6N9P3"/>
<feature type="chain" id="PRO_5015149844" evidence="7">
    <location>
        <begin position="23"/>
        <end position="1217"/>
    </location>
</feature>
<dbReference type="InterPro" id="IPR013783">
    <property type="entry name" value="Ig-like_fold"/>
</dbReference>
<protein>
    <submittedName>
        <fullName evidence="8">Uncharacterized protein</fullName>
    </submittedName>
</protein>
<accession>A0A2P6N9P3</accession>
<evidence type="ECO:0000256" key="1">
    <source>
        <dbReference type="ARBA" id="ARBA00004370"/>
    </source>
</evidence>
<feature type="compositionally biased region" description="Polar residues" evidence="5">
    <location>
        <begin position="52"/>
        <end position="63"/>
    </location>
</feature>
<keyword evidence="4 6" id="KW-0472">Membrane</keyword>
<keyword evidence="3 6" id="KW-1133">Transmembrane helix</keyword>
<dbReference type="Gene3D" id="2.60.220.50">
    <property type="match status" value="1"/>
</dbReference>
<gene>
    <name evidence="8" type="ORF">PROFUN_10720</name>
</gene>
<dbReference type="SMART" id="SM00303">
    <property type="entry name" value="GPS"/>
    <property type="match status" value="1"/>
</dbReference>
<proteinExistence type="predicted"/>
<evidence type="ECO:0000256" key="3">
    <source>
        <dbReference type="ARBA" id="ARBA00022989"/>
    </source>
</evidence>
<evidence type="ECO:0000256" key="2">
    <source>
        <dbReference type="ARBA" id="ARBA00022692"/>
    </source>
</evidence>
<organism evidence="8 9">
    <name type="scientific">Planoprotostelium fungivorum</name>
    <dbReference type="NCBI Taxonomy" id="1890364"/>
    <lineage>
        <taxon>Eukaryota</taxon>
        <taxon>Amoebozoa</taxon>
        <taxon>Evosea</taxon>
        <taxon>Variosea</taxon>
        <taxon>Cavosteliida</taxon>
        <taxon>Cavosteliaceae</taxon>
        <taxon>Planoprotostelium</taxon>
    </lineage>
</organism>
<dbReference type="AlphaFoldDB" id="A0A2P6N9P3"/>
<feature type="signal peptide" evidence="7">
    <location>
        <begin position="1"/>
        <end position="22"/>
    </location>
</feature>
<evidence type="ECO:0000313" key="9">
    <source>
        <dbReference type="Proteomes" id="UP000241769"/>
    </source>
</evidence>
<name>A0A2P6N9P3_9EUKA</name>
<feature type="compositionally biased region" description="Low complexity" evidence="5">
    <location>
        <begin position="85"/>
        <end position="110"/>
    </location>
</feature>
<evidence type="ECO:0000313" key="8">
    <source>
        <dbReference type="EMBL" id="PRP80665.1"/>
    </source>
</evidence>
<dbReference type="Gene3D" id="2.60.40.10">
    <property type="entry name" value="Immunoglobulins"/>
    <property type="match status" value="1"/>
</dbReference>
<sequence length="1217" mass="133322">MVVRCAAAVSIILLVLVLSVLGQNDTTISPGDSAGPLSSSPAASSIPSADSTPGTDATSTAVNTTSDSSITSTPSGPLLTRSEDAISSTSSSVASNDSTTSISITDTSSSEAEIASTPSPTHTLVLSLTNPSIDYCSDINITVNDTQTSIIQWSVTPPIPSFTAESNRTHLILPSSHIVPGNFTFTATDDLNNTGSIEVNIPPMQGSIFYKDQPDTAKTVSWSDVMLRVSFSTCRHNVSLPSWSAVDVHATPVSLHQVQNRFAVIFPQYSTPGVYHVMADITYQNEYVQRLSFRLEVVPTAPYAAISQNSIVLLGHDEAIFLDAYPSLNLDTQDSNGLTYLWTCTSSQGDCNTSTHKVSNTSSTLSITAGSLPVGLYRFQLTVSTAYLSSSAFTSLTIGDIIDPMAVTVFTAHLDYTPSEAPSVSWSSDTLSIRNYGKKLASGSFYIPSYILTSCTNYSLSCNVTSADAHGYNVFEFSTGCPVTGGKMNLKVVERDGDVFVTNGSKKEVDTLFSVSFSNYSTPEVPVYVDYYLQAADGTHLYLNDDPYQILTTLYPTKTTDRSMTIVAKVYRADNFAQQTYILKVNLGTIPINASEYHDKLFLAFNSTDRIIPIVSPLAAYSVQNDYAYGIRYVVLSQSTVPLAGQKVTDDDYTVFNYVIQPDARNLSKKFVTGSLYNLVQHTETKSPISLFYSVIRSASIALYGWNSNATDIWDENSPYESAAENLYVTLTTLLPQKIDLSGLCGAGAFSQRMDNIEFYAVALPDYTWANLESRTGAGVQFPEEATTQSCQAVNFVYWPFDIFTQSVPSTLIQSNYTGVITISNMLAPSGQFELTFRPDYVDFDLNHVYCASREIDQDWTPLDYATFDQGYFVCLVDPPRGNHTDYTLFLATPHQIILRDIQSLIDDGKNITSRFDELMGNIKNLTGVDPLRYCSPLAAITVIHPATTVSYLSLCNSSFLQSVHPISNSIAQILAGEYIHPRNDRVFDFISTLTSRIVHSDVQTNLSTQYFSLIISRQLSQESNQNGYTLPDDLSTRLGQPITVALSYLSFNPLSIEKKLDFVSNITGLSVHSSNGTELDVRGSRQPISIRISQLGPNIKSEDSLSCVYWNESIENFDKGGCRTSIIRREDGSVAITCTCDHLTNFTVIRNPRSVDATREYNVDASVHPAAIAVPIVLGTLLMIVLIAIIVVFIKRRKNDRRQFVDLEMTVNESDY</sequence>
<feature type="compositionally biased region" description="Low complexity" evidence="5">
    <location>
        <begin position="29"/>
        <end position="51"/>
    </location>
</feature>
<dbReference type="Pfam" id="PF01825">
    <property type="entry name" value="GPS"/>
    <property type="match status" value="1"/>
</dbReference>
<comment type="caution">
    <text evidence="8">The sequence shown here is derived from an EMBL/GenBank/DDBJ whole genome shotgun (WGS) entry which is preliminary data.</text>
</comment>
<evidence type="ECO:0000256" key="4">
    <source>
        <dbReference type="ARBA" id="ARBA00023136"/>
    </source>
</evidence>
<feature type="compositionally biased region" description="Low complexity" evidence="5">
    <location>
        <begin position="64"/>
        <end position="75"/>
    </location>
</feature>
<dbReference type="InParanoid" id="A0A2P6N9P3"/>
<evidence type="ECO:0000256" key="6">
    <source>
        <dbReference type="SAM" id="Phobius"/>
    </source>
</evidence>
<keyword evidence="7" id="KW-0732">Signal</keyword>
<feature type="region of interest" description="Disordered" evidence="5">
    <location>
        <begin position="29"/>
        <end position="119"/>
    </location>
</feature>
<reference evidence="8 9" key="1">
    <citation type="journal article" date="2018" name="Genome Biol. Evol.">
        <title>Multiple Roots of Fruiting Body Formation in Amoebozoa.</title>
        <authorList>
            <person name="Hillmann F."/>
            <person name="Forbes G."/>
            <person name="Novohradska S."/>
            <person name="Ferling I."/>
            <person name="Riege K."/>
            <person name="Groth M."/>
            <person name="Westermann M."/>
            <person name="Marz M."/>
            <person name="Spaller T."/>
            <person name="Winckler T."/>
            <person name="Schaap P."/>
            <person name="Glockner G."/>
        </authorList>
    </citation>
    <scope>NUCLEOTIDE SEQUENCE [LARGE SCALE GENOMIC DNA]</scope>
    <source>
        <strain evidence="8 9">Jena</strain>
    </source>
</reference>
<dbReference type="Proteomes" id="UP000241769">
    <property type="component" value="Unassembled WGS sequence"/>
</dbReference>
<dbReference type="InterPro" id="IPR046338">
    <property type="entry name" value="GAIN_dom_sf"/>
</dbReference>
<evidence type="ECO:0000256" key="7">
    <source>
        <dbReference type="SAM" id="SignalP"/>
    </source>
</evidence>
<dbReference type="EMBL" id="MDYQ01000142">
    <property type="protein sequence ID" value="PRP80665.1"/>
    <property type="molecule type" value="Genomic_DNA"/>
</dbReference>
<dbReference type="GO" id="GO:0016020">
    <property type="term" value="C:membrane"/>
    <property type="evidence" value="ECO:0007669"/>
    <property type="project" value="UniProtKB-SubCell"/>
</dbReference>
<keyword evidence="9" id="KW-1185">Reference proteome</keyword>
<keyword evidence="2 6" id="KW-0812">Transmembrane</keyword>